<reference evidence="2 3" key="1">
    <citation type="submission" date="2023-01" db="EMBL/GenBank/DDBJ databases">
        <authorList>
            <person name="Whitehead M."/>
        </authorList>
    </citation>
    <scope>NUCLEOTIDE SEQUENCE [LARGE SCALE GENOMIC DNA]</scope>
</reference>
<comment type="caution">
    <text evidence="2">The sequence shown here is derived from an EMBL/GenBank/DDBJ whole genome shotgun (WGS) entry which is preliminary data.</text>
</comment>
<gene>
    <name evidence="2" type="ORF">MEUPH1_LOCUS15786</name>
</gene>
<organism evidence="2 3">
    <name type="scientific">Macrosiphum euphorbiae</name>
    <name type="common">potato aphid</name>
    <dbReference type="NCBI Taxonomy" id="13131"/>
    <lineage>
        <taxon>Eukaryota</taxon>
        <taxon>Metazoa</taxon>
        <taxon>Ecdysozoa</taxon>
        <taxon>Arthropoda</taxon>
        <taxon>Hexapoda</taxon>
        <taxon>Insecta</taxon>
        <taxon>Pterygota</taxon>
        <taxon>Neoptera</taxon>
        <taxon>Paraneoptera</taxon>
        <taxon>Hemiptera</taxon>
        <taxon>Sternorrhyncha</taxon>
        <taxon>Aphidomorpha</taxon>
        <taxon>Aphidoidea</taxon>
        <taxon>Aphididae</taxon>
        <taxon>Macrosiphini</taxon>
        <taxon>Macrosiphum</taxon>
    </lineage>
</organism>
<evidence type="ECO:0000313" key="2">
    <source>
        <dbReference type="EMBL" id="CAI6360490.1"/>
    </source>
</evidence>
<dbReference type="EMBL" id="CARXXK010000003">
    <property type="protein sequence ID" value="CAI6360490.1"/>
    <property type="molecule type" value="Genomic_DNA"/>
</dbReference>
<protein>
    <submittedName>
        <fullName evidence="2">Uncharacterized protein</fullName>
    </submittedName>
</protein>
<proteinExistence type="predicted"/>
<feature type="compositionally biased region" description="Basic and acidic residues" evidence="1">
    <location>
        <begin position="17"/>
        <end position="61"/>
    </location>
</feature>
<sequence length="131" mass="14462">MLFAGERGVEQAATGEQNDHDADRRGDHVLRVSDADGRDDADGVRVRAAREDTRVLREPRSAHHFQLPDGGERRVQLHAVLRHEPQVPAHAHDHVHAVPGGPARAQRYAPVSRSATRGPAPWYGATRRSPK</sequence>
<dbReference type="AlphaFoldDB" id="A0AAV0WX58"/>
<evidence type="ECO:0000256" key="1">
    <source>
        <dbReference type="SAM" id="MobiDB-lite"/>
    </source>
</evidence>
<name>A0AAV0WX58_9HEMI</name>
<dbReference type="Proteomes" id="UP001160148">
    <property type="component" value="Unassembled WGS sequence"/>
</dbReference>
<feature type="region of interest" description="Disordered" evidence="1">
    <location>
        <begin position="87"/>
        <end position="131"/>
    </location>
</feature>
<keyword evidence="3" id="KW-1185">Reference proteome</keyword>
<accession>A0AAV0WX58</accession>
<feature type="region of interest" description="Disordered" evidence="1">
    <location>
        <begin position="1"/>
        <end position="71"/>
    </location>
</feature>
<evidence type="ECO:0000313" key="3">
    <source>
        <dbReference type="Proteomes" id="UP001160148"/>
    </source>
</evidence>
<feature type="compositionally biased region" description="Basic and acidic residues" evidence="1">
    <location>
        <begin position="87"/>
        <end position="96"/>
    </location>
</feature>